<dbReference type="AlphaFoldDB" id="A0AAE1A938"/>
<organism evidence="2 3">
    <name type="scientific">Elysia crispata</name>
    <name type="common">lettuce slug</name>
    <dbReference type="NCBI Taxonomy" id="231223"/>
    <lineage>
        <taxon>Eukaryota</taxon>
        <taxon>Metazoa</taxon>
        <taxon>Spiralia</taxon>
        <taxon>Lophotrochozoa</taxon>
        <taxon>Mollusca</taxon>
        <taxon>Gastropoda</taxon>
        <taxon>Heterobranchia</taxon>
        <taxon>Euthyneura</taxon>
        <taxon>Panpulmonata</taxon>
        <taxon>Sacoglossa</taxon>
        <taxon>Placobranchoidea</taxon>
        <taxon>Plakobranchidae</taxon>
        <taxon>Elysia</taxon>
    </lineage>
</organism>
<gene>
    <name evidence="2" type="ORF">RRG08_020935</name>
</gene>
<evidence type="ECO:0000313" key="3">
    <source>
        <dbReference type="Proteomes" id="UP001283361"/>
    </source>
</evidence>
<sequence>MIVVPRTRQWSKGRAFPQWTYQDMTDDTSPRSLGKANKDQNRRCAPSESCQSYLEGVGRNSNQEKSIDWSQDAGAYRI</sequence>
<evidence type="ECO:0000313" key="2">
    <source>
        <dbReference type="EMBL" id="KAK3783608.1"/>
    </source>
</evidence>
<keyword evidence="3" id="KW-1185">Reference proteome</keyword>
<name>A0AAE1A938_9GAST</name>
<proteinExistence type="predicted"/>
<evidence type="ECO:0000256" key="1">
    <source>
        <dbReference type="SAM" id="MobiDB-lite"/>
    </source>
</evidence>
<comment type="caution">
    <text evidence="2">The sequence shown here is derived from an EMBL/GenBank/DDBJ whole genome shotgun (WGS) entry which is preliminary data.</text>
</comment>
<accession>A0AAE1A938</accession>
<reference evidence="2" key="1">
    <citation type="journal article" date="2023" name="G3 (Bethesda)">
        <title>A reference genome for the long-term kleptoplast-retaining sea slug Elysia crispata morphotype clarki.</title>
        <authorList>
            <person name="Eastman K.E."/>
            <person name="Pendleton A.L."/>
            <person name="Shaikh M.A."/>
            <person name="Suttiyut T."/>
            <person name="Ogas R."/>
            <person name="Tomko P."/>
            <person name="Gavelis G."/>
            <person name="Widhalm J.R."/>
            <person name="Wisecaver J.H."/>
        </authorList>
    </citation>
    <scope>NUCLEOTIDE SEQUENCE</scope>
    <source>
        <strain evidence="2">ECLA1</strain>
    </source>
</reference>
<protein>
    <submittedName>
        <fullName evidence="2">Uncharacterized protein</fullName>
    </submittedName>
</protein>
<dbReference type="EMBL" id="JAWDGP010002384">
    <property type="protein sequence ID" value="KAK3783608.1"/>
    <property type="molecule type" value="Genomic_DNA"/>
</dbReference>
<feature type="region of interest" description="Disordered" evidence="1">
    <location>
        <begin position="22"/>
        <end position="78"/>
    </location>
</feature>
<dbReference type="Proteomes" id="UP001283361">
    <property type="component" value="Unassembled WGS sequence"/>
</dbReference>